<evidence type="ECO:0000313" key="2">
    <source>
        <dbReference type="Proteomes" id="UP000789366"/>
    </source>
</evidence>
<evidence type="ECO:0000313" key="1">
    <source>
        <dbReference type="EMBL" id="CAG8796354.1"/>
    </source>
</evidence>
<feature type="non-terminal residue" evidence="1">
    <location>
        <position position="42"/>
    </location>
</feature>
<name>A0ACA9RKP9_9GLOM</name>
<reference evidence="1" key="1">
    <citation type="submission" date="2021-06" db="EMBL/GenBank/DDBJ databases">
        <authorList>
            <person name="Kallberg Y."/>
            <person name="Tangrot J."/>
            <person name="Rosling A."/>
        </authorList>
    </citation>
    <scope>NUCLEOTIDE SEQUENCE</scope>
    <source>
        <strain evidence="1">28 12/20/2015</strain>
    </source>
</reference>
<organism evidence="1 2">
    <name type="scientific">Cetraspora pellucida</name>
    <dbReference type="NCBI Taxonomy" id="1433469"/>
    <lineage>
        <taxon>Eukaryota</taxon>
        <taxon>Fungi</taxon>
        <taxon>Fungi incertae sedis</taxon>
        <taxon>Mucoromycota</taxon>
        <taxon>Glomeromycotina</taxon>
        <taxon>Glomeromycetes</taxon>
        <taxon>Diversisporales</taxon>
        <taxon>Gigasporaceae</taxon>
        <taxon>Cetraspora</taxon>
    </lineage>
</organism>
<dbReference type="EMBL" id="CAJVPW010074636">
    <property type="protein sequence ID" value="CAG8796354.1"/>
    <property type="molecule type" value="Genomic_DNA"/>
</dbReference>
<proteinExistence type="predicted"/>
<keyword evidence="2" id="KW-1185">Reference proteome</keyword>
<feature type="non-terminal residue" evidence="1">
    <location>
        <position position="1"/>
    </location>
</feature>
<gene>
    <name evidence="1" type="ORF">SPELUC_LOCUS17663</name>
</gene>
<accession>A0ACA9RKP9</accession>
<protein>
    <submittedName>
        <fullName evidence="1">6692_t:CDS:1</fullName>
    </submittedName>
</protein>
<dbReference type="Proteomes" id="UP000789366">
    <property type="component" value="Unassembled WGS sequence"/>
</dbReference>
<sequence>NLFENNENDLDLIDDLNEEIEELNINYDENQNSDNQYSDDLY</sequence>
<comment type="caution">
    <text evidence="1">The sequence shown here is derived from an EMBL/GenBank/DDBJ whole genome shotgun (WGS) entry which is preliminary data.</text>
</comment>